<evidence type="ECO:0000256" key="1">
    <source>
        <dbReference type="ARBA" id="ARBA00009755"/>
    </source>
</evidence>
<dbReference type="GO" id="GO:0016104">
    <property type="term" value="P:triterpenoid biosynthetic process"/>
    <property type="evidence" value="ECO:0007669"/>
    <property type="project" value="InterPro"/>
</dbReference>
<dbReference type="PANTHER" id="PTHR11764">
    <property type="entry name" value="TERPENE CYCLASE/MUTASE FAMILY MEMBER"/>
    <property type="match status" value="1"/>
</dbReference>
<dbReference type="InterPro" id="IPR032696">
    <property type="entry name" value="SQ_cyclase_C"/>
</dbReference>
<dbReference type="FunFam" id="1.50.10.20:FF:000002">
    <property type="entry name" value="Terpene cyclase/mutase family member"/>
    <property type="match status" value="1"/>
</dbReference>
<evidence type="ECO:0000259" key="8">
    <source>
        <dbReference type="Pfam" id="PF13243"/>
    </source>
</evidence>
<dbReference type="NCBIfam" id="TIGR01787">
    <property type="entry name" value="squalene_cyclas"/>
    <property type="match status" value="1"/>
</dbReference>
<dbReference type="SFLD" id="SFLDG01016">
    <property type="entry name" value="Prenyltransferase_Like_2"/>
    <property type="match status" value="1"/>
</dbReference>
<dbReference type="Gene3D" id="1.50.10.20">
    <property type="match status" value="2"/>
</dbReference>
<feature type="domain" description="Squalene cyclase C-terminal" evidence="8">
    <location>
        <begin position="386"/>
        <end position="718"/>
    </location>
</feature>
<dbReference type="InterPro" id="IPR008930">
    <property type="entry name" value="Terpenoid_cyclase/PrenylTrfase"/>
</dbReference>
<protein>
    <recommendedName>
        <fullName evidence="7">Terpene cyclase/mutase family member</fullName>
        <ecNumber evidence="7">5.4.99.-</ecNumber>
    </recommendedName>
</protein>
<evidence type="ECO:0000259" key="9">
    <source>
        <dbReference type="Pfam" id="PF13249"/>
    </source>
</evidence>
<dbReference type="FunFam" id="1.50.10.20:FF:000003">
    <property type="entry name" value="Terpene cyclase/mutase family member"/>
    <property type="match status" value="1"/>
</dbReference>
<dbReference type="InterPro" id="IPR032697">
    <property type="entry name" value="SQ_cyclase_N"/>
</dbReference>
<name>S8FHP1_FOMSC</name>
<sequence>MAAVCYTPIDIPASGRQPFTEYSRWRLRSSEDGRHTWHYLKTDAECEAWPQTEIDRYWLGLPVGLPDLPKPKDALDAARNGFEFYKHLQDADGHWAGEYGGPMFLLPGLVIGSYVTGMTFTQEERLEIIRYLMNLAHPEDGGWGLHIEGQSTCFGTALNYVVLRILGVSPEHPTLVKARATLHKLGGATCIPSWGKFWLSVLNVYDWDGNNAVPPELWVFPDITPFHPHRWWIHCRTVYIPMSYLYALRWKMEENDLILALRDELYTQNYYSIDWPAQRNNICPVDLYAPHTALFDFLYSVLNVYEPCALPPLRKLAMEKCYRLVVQEDENTGYQTLGPVSKMLNLIIRAVVDGPESDAYRRHAETRADFLWVGHEGMRMCGTNGSQLWDIAFITQALVETGLGDETENRDNLVRALRWLDQCQIQQNPKYYESSYRHATKGAWPFSTRTQGYTVSDCTGEGMKSVLYIQEHVESTPKLVSERRLCDSVDLLLGMQNPDGGFASYECIRGPGWLELLNPAEVFGAIMIEHSYPECTTSVITALSIFRKSYPKYRPADIQKVITNAVDYLHKAQTFDGGWVGSWGICFTYAAQFACESLALVGEKYENSSYLRKACDFLLGHQRADGGWGESYKSCETSVWVEHEQTQVVQTCWATMALIYAHYPNPEPIERAVHLVMSRQNPDGSWSQEAMEGIFNKSVTIAYPNFKFSFTIWMLGRAHHYLNELKGHQNGHKNRLATMSPITSSPIA</sequence>
<keyword evidence="4" id="KW-0752">Steroid biosynthesis</keyword>
<evidence type="ECO:0000256" key="4">
    <source>
        <dbReference type="ARBA" id="ARBA00022955"/>
    </source>
</evidence>
<dbReference type="InParanoid" id="S8FHP1"/>
<dbReference type="SUPFAM" id="SSF48239">
    <property type="entry name" value="Terpenoid cyclases/Protein prenyltransferases"/>
    <property type="match status" value="2"/>
</dbReference>
<keyword evidence="11" id="KW-1185">Reference proteome</keyword>
<dbReference type="OrthoDB" id="21502at2759"/>
<dbReference type="AlphaFoldDB" id="S8FHP1"/>
<dbReference type="EMBL" id="KE504145">
    <property type="protein sequence ID" value="EPT00921.1"/>
    <property type="molecule type" value="Genomic_DNA"/>
</dbReference>
<evidence type="ECO:0000313" key="11">
    <source>
        <dbReference type="Proteomes" id="UP000015241"/>
    </source>
</evidence>
<reference evidence="10 11" key="1">
    <citation type="journal article" date="2012" name="Science">
        <title>The Paleozoic origin of enzymatic lignin decomposition reconstructed from 31 fungal genomes.</title>
        <authorList>
            <person name="Floudas D."/>
            <person name="Binder M."/>
            <person name="Riley R."/>
            <person name="Barry K."/>
            <person name="Blanchette R.A."/>
            <person name="Henrissat B."/>
            <person name="Martinez A.T."/>
            <person name="Otillar R."/>
            <person name="Spatafora J.W."/>
            <person name="Yadav J.S."/>
            <person name="Aerts A."/>
            <person name="Benoit I."/>
            <person name="Boyd A."/>
            <person name="Carlson A."/>
            <person name="Copeland A."/>
            <person name="Coutinho P.M."/>
            <person name="de Vries R.P."/>
            <person name="Ferreira P."/>
            <person name="Findley K."/>
            <person name="Foster B."/>
            <person name="Gaskell J."/>
            <person name="Glotzer D."/>
            <person name="Gorecki P."/>
            <person name="Heitman J."/>
            <person name="Hesse C."/>
            <person name="Hori C."/>
            <person name="Igarashi K."/>
            <person name="Jurgens J.A."/>
            <person name="Kallen N."/>
            <person name="Kersten P."/>
            <person name="Kohler A."/>
            <person name="Kuees U."/>
            <person name="Kumar T.K.A."/>
            <person name="Kuo A."/>
            <person name="LaButti K."/>
            <person name="Larrondo L.F."/>
            <person name="Lindquist E."/>
            <person name="Ling A."/>
            <person name="Lombard V."/>
            <person name="Lucas S."/>
            <person name="Lundell T."/>
            <person name="Martin R."/>
            <person name="McLaughlin D.J."/>
            <person name="Morgenstern I."/>
            <person name="Morin E."/>
            <person name="Murat C."/>
            <person name="Nagy L.G."/>
            <person name="Nolan M."/>
            <person name="Ohm R.A."/>
            <person name="Patyshakuliyeva A."/>
            <person name="Rokas A."/>
            <person name="Ruiz-Duenas F.J."/>
            <person name="Sabat G."/>
            <person name="Salamov A."/>
            <person name="Samejima M."/>
            <person name="Schmutz J."/>
            <person name="Slot J.C."/>
            <person name="St John F."/>
            <person name="Stenlid J."/>
            <person name="Sun H."/>
            <person name="Sun S."/>
            <person name="Syed K."/>
            <person name="Tsang A."/>
            <person name="Wiebenga A."/>
            <person name="Young D."/>
            <person name="Pisabarro A."/>
            <person name="Eastwood D.C."/>
            <person name="Martin F."/>
            <person name="Cullen D."/>
            <person name="Grigoriev I.V."/>
            <person name="Hibbett D.S."/>
        </authorList>
    </citation>
    <scope>NUCLEOTIDE SEQUENCE</scope>
    <source>
        <strain evidence="11">FP-58527</strain>
    </source>
</reference>
<comment type="similarity">
    <text evidence="1 7">Belongs to the terpene cyclase/mutase family.</text>
</comment>
<dbReference type="InterPro" id="IPR018333">
    <property type="entry name" value="Squalene_cyclase"/>
</dbReference>
<organism evidence="10 11">
    <name type="scientific">Fomitopsis schrenkii</name>
    <name type="common">Brown rot fungus</name>
    <dbReference type="NCBI Taxonomy" id="2126942"/>
    <lineage>
        <taxon>Eukaryota</taxon>
        <taxon>Fungi</taxon>
        <taxon>Dikarya</taxon>
        <taxon>Basidiomycota</taxon>
        <taxon>Agaricomycotina</taxon>
        <taxon>Agaricomycetes</taxon>
        <taxon>Polyporales</taxon>
        <taxon>Fomitopsis</taxon>
    </lineage>
</organism>
<evidence type="ECO:0000313" key="10">
    <source>
        <dbReference type="EMBL" id="EPT00921.1"/>
    </source>
</evidence>
<dbReference type="Proteomes" id="UP000015241">
    <property type="component" value="Unassembled WGS sequence"/>
</dbReference>
<dbReference type="FunCoup" id="S8FHP1">
    <property type="interactions" value="101"/>
</dbReference>
<keyword evidence="3" id="KW-0677">Repeat</keyword>
<dbReference type="Gene3D" id="6.20.120.20">
    <property type="match status" value="1"/>
</dbReference>
<gene>
    <name evidence="10" type="ORF">FOMPIDRAFT_1023482</name>
</gene>
<dbReference type="GO" id="GO:0005811">
    <property type="term" value="C:lipid droplet"/>
    <property type="evidence" value="ECO:0007669"/>
    <property type="project" value="InterPro"/>
</dbReference>
<proteinExistence type="inferred from homology"/>
<keyword evidence="5" id="KW-0443">Lipid metabolism</keyword>
<dbReference type="Pfam" id="PF13249">
    <property type="entry name" value="SQHop_cyclase_N"/>
    <property type="match status" value="1"/>
</dbReference>
<evidence type="ECO:0000256" key="5">
    <source>
        <dbReference type="ARBA" id="ARBA00023098"/>
    </source>
</evidence>
<dbReference type="GO" id="GO:0000250">
    <property type="term" value="F:lanosterol synthase activity"/>
    <property type="evidence" value="ECO:0007669"/>
    <property type="project" value="TreeGrafter"/>
</dbReference>
<evidence type="ECO:0000256" key="6">
    <source>
        <dbReference type="ARBA" id="ARBA00023235"/>
    </source>
</evidence>
<dbReference type="GO" id="GO:0006696">
    <property type="term" value="P:ergosterol biosynthetic process"/>
    <property type="evidence" value="ECO:0007669"/>
    <property type="project" value="TreeGrafter"/>
</dbReference>
<dbReference type="CDD" id="cd02892">
    <property type="entry name" value="SQCY_1"/>
    <property type="match status" value="1"/>
</dbReference>
<feature type="domain" description="Squalene cyclase N-terminal" evidence="9">
    <location>
        <begin position="87"/>
        <end position="349"/>
    </location>
</feature>
<dbReference type="EC" id="5.4.99.-" evidence="7"/>
<evidence type="ECO:0000256" key="7">
    <source>
        <dbReference type="RuleBase" id="RU362003"/>
    </source>
</evidence>
<evidence type="ECO:0000256" key="2">
    <source>
        <dbReference type="ARBA" id="ARBA00022516"/>
    </source>
</evidence>
<accession>S8FHP1</accession>
<dbReference type="Pfam" id="PF13243">
    <property type="entry name" value="SQHop_cyclase_C"/>
    <property type="match status" value="1"/>
</dbReference>
<evidence type="ECO:0000256" key="3">
    <source>
        <dbReference type="ARBA" id="ARBA00022737"/>
    </source>
</evidence>
<dbReference type="eggNOG" id="KOG0497">
    <property type="taxonomic scope" value="Eukaryota"/>
</dbReference>
<dbReference type="SMR" id="S8FHP1"/>
<dbReference type="STRING" id="743788.S8FHP1"/>
<keyword evidence="6 7" id="KW-0413">Isomerase</keyword>
<keyword evidence="2" id="KW-0444">Lipid biosynthesis</keyword>
<dbReference type="HOGENOM" id="CLU_009074_2_1_1"/>
<dbReference type="PANTHER" id="PTHR11764:SF20">
    <property type="entry name" value="LANOSTEROL SYNTHASE"/>
    <property type="match status" value="1"/>
</dbReference>